<dbReference type="Gene3D" id="1.10.10.10">
    <property type="entry name" value="Winged helix-like DNA-binding domain superfamily/Winged helix DNA-binding domain"/>
    <property type="match status" value="1"/>
</dbReference>
<dbReference type="InterPro" id="IPR019734">
    <property type="entry name" value="TPR_rpt"/>
</dbReference>
<dbReference type="SMART" id="SM00862">
    <property type="entry name" value="Trans_reg_C"/>
    <property type="match status" value="1"/>
</dbReference>
<feature type="repeat" description="TPR" evidence="6">
    <location>
        <begin position="879"/>
        <end position="912"/>
    </location>
</feature>
<dbReference type="SUPFAM" id="SSF46894">
    <property type="entry name" value="C-terminal effector domain of the bipartite response regulators"/>
    <property type="match status" value="1"/>
</dbReference>
<evidence type="ECO:0000256" key="2">
    <source>
        <dbReference type="ARBA" id="ARBA00023012"/>
    </source>
</evidence>
<dbReference type="SUPFAM" id="SSF52540">
    <property type="entry name" value="P-loop containing nucleoside triphosphate hydrolases"/>
    <property type="match status" value="1"/>
</dbReference>
<gene>
    <name evidence="10" type="ORF">M1O15_12590</name>
</gene>
<dbReference type="RefSeq" id="WP_248633815.1">
    <property type="nucleotide sequence ID" value="NZ_JALPTH010000010.1"/>
</dbReference>
<dbReference type="SUPFAM" id="SSF48452">
    <property type="entry name" value="TPR-like"/>
    <property type="match status" value="2"/>
</dbReference>
<evidence type="ECO:0000259" key="9">
    <source>
        <dbReference type="PROSITE" id="PS51755"/>
    </source>
</evidence>
<dbReference type="PROSITE" id="PS51755">
    <property type="entry name" value="OMPR_PHOB"/>
    <property type="match status" value="1"/>
</dbReference>
<dbReference type="Pfam" id="PF03704">
    <property type="entry name" value="BTAD"/>
    <property type="match status" value="1"/>
</dbReference>
<dbReference type="InterPro" id="IPR011990">
    <property type="entry name" value="TPR-like_helical_dom_sf"/>
</dbReference>
<dbReference type="PRINTS" id="PR00364">
    <property type="entry name" value="DISEASERSIST"/>
</dbReference>
<comment type="similarity">
    <text evidence="1">Belongs to the AfsR/DnrI/RedD regulatory family.</text>
</comment>
<sequence>MNGGEDRFSVLGPVRAWHGGTEVGLGSPQQRVVVAVLLLRAPHPVPAEELVEAVWGEDPPRSAVNQLRIYAHRLRRARARAAAPGTAPLIESAGSGYRLPLPPGALDATAFETAVATAHRLRRAEPQRAVAELEEALALWRGTALGDLPGDWARAQRTRLEQARLDAVEARLRLRLELGRDEGAAAELAALAAGHPLDERFPELLMLALYRSGRQASALEVYARTRALLSRELGVDPGPELRRMHQRILHADDGLLDAGGPEDRAAGAAATTPGSRPGPAEGRPSPAAAASATAPALPVPAQLPFDLPVFSGRHRELAELTAFAEEGRAARAGTVLCVVAGSAGVGKTTFAVHAAHRLAAHYPDGRIHLDLHGFDGQESPLSPRRALRAVLDAFGVAADRVPGDLDAQAALYRSLLADRRVLLLLDNARDARQVRPLLPSAPGSLVLVTSRNQLSGLIVRDGARPLRLEALTGTEARALLVRRLGAARVDADPEATAAVVARGAGLPLALALIAARAAARRLASLAPIATELRELPTMLDALSDTDTSLDMRSVISWSYEALPPGTARMFRLFSLTPAPGCDPAALAALAALPVAAVRPLLAELAGAHLLDEPEPGRHTAHDLLREYAAEQLAAHEGEPERTAAFRRLLAHYLGTAYTAARTVAVNLPALSLHPEAAGAPVGDVGDPRRAAAWLARECEALLGLVERAGATPGCERQTWQLAWSLMDHLQRAGRWDDQMAVQRTALAAALRSADRTGQAHAHRDLARACTQAGRLDEATGHLQRALGAFEELGDLTGQARSHGNLALVLTRRGEHAKALPHVHRAVELFEAAGDVLGQASALNNLGWTYANTGGPREALRYCRQALELLQDAGDRVAEAATWDSLGYIHHGLGDLSEAVRCYHRALALDRALGDGFNEAETLTHLGETRAAMGDEAGAREAWRRAVGLFDELDPGAATRVRERIAALGPVPAAVAEARTG</sequence>
<feature type="DNA-binding region" description="OmpR/PhoB-type" evidence="7">
    <location>
        <begin position="1"/>
        <end position="101"/>
    </location>
</feature>
<dbReference type="InterPro" id="IPR016032">
    <property type="entry name" value="Sig_transdc_resp-reg_C-effctor"/>
</dbReference>
<feature type="region of interest" description="Disordered" evidence="8">
    <location>
        <begin position="255"/>
        <end position="293"/>
    </location>
</feature>
<keyword evidence="11" id="KW-1185">Reference proteome</keyword>
<evidence type="ECO:0000256" key="3">
    <source>
        <dbReference type="ARBA" id="ARBA00023015"/>
    </source>
</evidence>
<keyword evidence="4 7" id="KW-0238">DNA-binding</keyword>
<dbReference type="EMBL" id="JALPTH010000010">
    <property type="protein sequence ID" value="MCK8678219.1"/>
    <property type="molecule type" value="Genomic_DNA"/>
</dbReference>
<dbReference type="InterPro" id="IPR051677">
    <property type="entry name" value="AfsR-DnrI-RedD_regulator"/>
</dbReference>
<evidence type="ECO:0000313" key="10">
    <source>
        <dbReference type="EMBL" id="MCK8678219.1"/>
    </source>
</evidence>
<feature type="domain" description="OmpR/PhoB-type" evidence="9">
    <location>
        <begin position="1"/>
        <end position="101"/>
    </location>
</feature>
<dbReference type="InterPro" id="IPR005158">
    <property type="entry name" value="BTAD"/>
</dbReference>
<dbReference type="PANTHER" id="PTHR35807:SF1">
    <property type="entry name" value="TRANSCRIPTIONAL REGULATOR REDD"/>
    <property type="match status" value="1"/>
</dbReference>
<comment type="caution">
    <text evidence="10">The sequence shown here is derived from an EMBL/GenBank/DDBJ whole genome shotgun (WGS) entry which is preliminary data.</text>
</comment>
<organism evidence="10 11">
    <name type="scientific">Streptomyces lichenis</name>
    <dbReference type="NCBI Taxonomy" id="2306967"/>
    <lineage>
        <taxon>Bacteria</taxon>
        <taxon>Bacillati</taxon>
        <taxon>Actinomycetota</taxon>
        <taxon>Actinomycetes</taxon>
        <taxon>Kitasatosporales</taxon>
        <taxon>Streptomycetaceae</taxon>
        <taxon>Streptomyces</taxon>
    </lineage>
</organism>
<dbReference type="Gene3D" id="1.25.40.10">
    <property type="entry name" value="Tetratricopeptide repeat domain"/>
    <property type="match status" value="2"/>
</dbReference>
<dbReference type="InterPro" id="IPR027417">
    <property type="entry name" value="P-loop_NTPase"/>
</dbReference>
<keyword evidence="3" id="KW-0805">Transcription regulation</keyword>
<evidence type="ECO:0000256" key="4">
    <source>
        <dbReference type="ARBA" id="ARBA00023125"/>
    </source>
</evidence>
<keyword evidence="5" id="KW-0804">Transcription</keyword>
<evidence type="ECO:0000256" key="6">
    <source>
        <dbReference type="PROSITE-ProRule" id="PRU00339"/>
    </source>
</evidence>
<dbReference type="Pfam" id="PF13424">
    <property type="entry name" value="TPR_12"/>
    <property type="match status" value="2"/>
</dbReference>
<name>A0ABT0IAA6_9ACTN</name>
<evidence type="ECO:0000256" key="8">
    <source>
        <dbReference type="SAM" id="MobiDB-lite"/>
    </source>
</evidence>
<evidence type="ECO:0000313" key="11">
    <source>
        <dbReference type="Proteomes" id="UP001522868"/>
    </source>
</evidence>
<dbReference type="CDD" id="cd15831">
    <property type="entry name" value="BTAD"/>
    <property type="match status" value="1"/>
</dbReference>
<evidence type="ECO:0000256" key="7">
    <source>
        <dbReference type="PROSITE-ProRule" id="PRU01091"/>
    </source>
</evidence>
<reference evidence="10 11" key="1">
    <citation type="submission" date="2022-04" db="EMBL/GenBank/DDBJ databases">
        <title>Streptomyces sp. nov. LCR6-01 isolated from Lichen of Dirinaria sp.</title>
        <authorList>
            <person name="Kanchanasin P."/>
            <person name="Tanasupawat S."/>
            <person name="Phongsopitanun W."/>
        </authorList>
    </citation>
    <scope>NUCLEOTIDE SEQUENCE [LARGE SCALE GENOMIC DNA]</scope>
    <source>
        <strain evidence="10 11">LCR6-01</strain>
    </source>
</reference>
<proteinExistence type="inferred from homology"/>
<dbReference type="PROSITE" id="PS50005">
    <property type="entry name" value="TPR"/>
    <property type="match status" value="2"/>
</dbReference>
<dbReference type="Gene3D" id="3.40.50.300">
    <property type="entry name" value="P-loop containing nucleotide triphosphate hydrolases"/>
    <property type="match status" value="1"/>
</dbReference>
<accession>A0ABT0IAA6</accession>
<dbReference type="SMART" id="SM01043">
    <property type="entry name" value="BTAD"/>
    <property type="match status" value="1"/>
</dbReference>
<dbReference type="PANTHER" id="PTHR35807">
    <property type="entry name" value="TRANSCRIPTIONAL REGULATOR REDD-RELATED"/>
    <property type="match status" value="1"/>
</dbReference>
<dbReference type="Proteomes" id="UP001522868">
    <property type="component" value="Unassembled WGS sequence"/>
</dbReference>
<evidence type="ECO:0000256" key="1">
    <source>
        <dbReference type="ARBA" id="ARBA00005820"/>
    </source>
</evidence>
<dbReference type="InterPro" id="IPR036388">
    <property type="entry name" value="WH-like_DNA-bd_sf"/>
</dbReference>
<dbReference type="SMART" id="SM00028">
    <property type="entry name" value="TPR"/>
    <property type="match status" value="5"/>
</dbReference>
<dbReference type="InterPro" id="IPR001867">
    <property type="entry name" value="OmpR/PhoB-type_DNA-bd"/>
</dbReference>
<feature type="repeat" description="TPR" evidence="6">
    <location>
        <begin position="839"/>
        <end position="872"/>
    </location>
</feature>
<keyword evidence="2" id="KW-0902">Two-component regulatory system</keyword>
<feature type="compositionally biased region" description="Low complexity" evidence="8">
    <location>
        <begin position="273"/>
        <end position="293"/>
    </location>
</feature>
<protein>
    <submittedName>
        <fullName evidence="10">Tetratricopeptide repeat protein</fullName>
    </submittedName>
</protein>
<evidence type="ECO:0000256" key="5">
    <source>
        <dbReference type="ARBA" id="ARBA00023163"/>
    </source>
</evidence>
<keyword evidence="6" id="KW-0802">TPR repeat</keyword>